<dbReference type="InterPro" id="IPR002934">
    <property type="entry name" value="Polymerase_NTP_transf_dom"/>
</dbReference>
<dbReference type="AlphaFoldDB" id="A0A554LHQ9"/>
<dbReference type="Proteomes" id="UP000315589">
    <property type="component" value="Unassembled WGS sequence"/>
</dbReference>
<dbReference type="GO" id="GO:0016779">
    <property type="term" value="F:nucleotidyltransferase activity"/>
    <property type="evidence" value="ECO:0007669"/>
    <property type="project" value="InterPro"/>
</dbReference>
<dbReference type="CDD" id="cd05403">
    <property type="entry name" value="NT_KNTase_like"/>
    <property type="match status" value="1"/>
</dbReference>
<evidence type="ECO:0000313" key="3">
    <source>
        <dbReference type="Proteomes" id="UP000315589"/>
    </source>
</evidence>
<dbReference type="PANTHER" id="PTHR43449:SF1">
    <property type="entry name" value="POLYMERASE BETA NUCLEOTIDYLTRANSFERASE DOMAIN-CONTAINING PROTEIN"/>
    <property type="match status" value="1"/>
</dbReference>
<dbReference type="SUPFAM" id="SSF81301">
    <property type="entry name" value="Nucleotidyltransferase"/>
    <property type="match status" value="1"/>
</dbReference>
<proteinExistence type="predicted"/>
<accession>A0A554LHQ9</accession>
<dbReference type="EMBL" id="VMGI01000064">
    <property type="protein sequence ID" value="TSC92401.1"/>
    <property type="molecule type" value="Genomic_DNA"/>
</dbReference>
<name>A0A554LHQ9_9BACT</name>
<comment type="caution">
    <text evidence="2">The sequence shown here is derived from an EMBL/GenBank/DDBJ whole genome shotgun (WGS) entry which is preliminary data.</text>
</comment>
<dbReference type="Gene3D" id="3.30.460.10">
    <property type="entry name" value="Beta Polymerase, domain 2"/>
    <property type="match status" value="1"/>
</dbReference>
<protein>
    <submittedName>
        <fullName evidence="2">DNA polymerase beta domain-containing protein</fullName>
    </submittedName>
</protein>
<dbReference type="InterPro" id="IPR043519">
    <property type="entry name" value="NT_sf"/>
</dbReference>
<dbReference type="PANTHER" id="PTHR43449">
    <property type="entry name" value="NUCLEOTIDYLTRANSFERASE"/>
    <property type="match status" value="1"/>
</dbReference>
<dbReference type="Pfam" id="PF01909">
    <property type="entry name" value="NTP_transf_2"/>
    <property type="match status" value="1"/>
</dbReference>
<evidence type="ECO:0000259" key="1">
    <source>
        <dbReference type="Pfam" id="PF01909"/>
    </source>
</evidence>
<organism evidence="2 3">
    <name type="scientific">Candidatus Berkelbacteria bacterium Licking1014_85</name>
    <dbReference type="NCBI Taxonomy" id="2017148"/>
    <lineage>
        <taxon>Bacteria</taxon>
        <taxon>Candidatus Berkelbacteria</taxon>
    </lineage>
</organism>
<gene>
    <name evidence="2" type="ORF">CEN91_458</name>
</gene>
<evidence type="ECO:0000313" key="2">
    <source>
        <dbReference type="EMBL" id="TSC92401.1"/>
    </source>
</evidence>
<feature type="domain" description="Polymerase nucleotidyl transferase" evidence="1">
    <location>
        <begin position="21"/>
        <end position="80"/>
    </location>
</feature>
<reference evidence="2 3" key="1">
    <citation type="submission" date="2017-07" db="EMBL/GenBank/DDBJ databases">
        <title>Mechanisms for carbon and nitrogen cycling indicate functional differentiation within the Candidate Phyla Radiation.</title>
        <authorList>
            <person name="Danczak R.E."/>
            <person name="Johnston M.D."/>
            <person name="Kenah C."/>
            <person name="Slattery M."/>
            <person name="Wrighton K.C."/>
            <person name="Wilkins M.J."/>
        </authorList>
    </citation>
    <scope>NUCLEOTIDE SEQUENCE [LARGE SCALE GENOMIC DNA]</scope>
    <source>
        <strain evidence="2">Licking1014_85</strain>
    </source>
</reference>
<sequence length="109" mass="12794">MATKKVLDQSVKTRAKKYRDLLEKSGVKIKTLYVFGSYAKGKARKWSDIDVAVVSSDFKSDRHDERVRLMDYSDQIDDFIEPHPFTPEEFEDKYYPLAREVKRTGIKIE</sequence>